<dbReference type="Proteomes" id="UP001162480">
    <property type="component" value="Chromosome 3"/>
</dbReference>
<proteinExistence type="predicted"/>
<protein>
    <submittedName>
        <fullName evidence="2">Uncharacterized protein</fullName>
    </submittedName>
</protein>
<sequence length="109" mass="12490">MSNKTQRKTTTVHQIACPMVNMGARLPGESQPEDEKSSTGKNSSLNTNIDGHLNGRYPYSSPRSPPPHPPQKEKWKRHTRRCSEETNLKLYRLLANPLLRTISSQRFYN</sequence>
<dbReference type="EMBL" id="OX597816">
    <property type="protein sequence ID" value="CAI9720139.1"/>
    <property type="molecule type" value="Genomic_DNA"/>
</dbReference>
<feature type="region of interest" description="Disordered" evidence="1">
    <location>
        <begin position="1"/>
        <end position="81"/>
    </location>
</feature>
<keyword evidence="3" id="KW-1185">Reference proteome</keyword>
<gene>
    <name evidence="2" type="ORF">OCTVUL_1B002187</name>
</gene>
<reference evidence="2" key="1">
    <citation type="submission" date="2023-08" db="EMBL/GenBank/DDBJ databases">
        <authorList>
            <person name="Alioto T."/>
            <person name="Alioto T."/>
            <person name="Gomez Garrido J."/>
        </authorList>
    </citation>
    <scope>NUCLEOTIDE SEQUENCE</scope>
</reference>
<name>A0AA36F0L3_OCTVU</name>
<evidence type="ECO:0000313" key="2">
    <source>
        <dbReference type="EMBL" id="CAI9720139.1"/>
    </source>
</evidence>
<feature type="compositionally biased region" description="Polar residues" evidence="1">
    <location>
        <begin position="39"/>
        <end position="49"/>
    </location>
</feature>
<evidence type="ECO:0000313" key="3">
    <source>
        <dbReference type="Proteomes" id="UP001162480"/>
    </source>
</evidence>
<accession>A0AA36F0L3</accession>
<dbReference type="AlphaFoldDB" id="A0AA36F0L3"/>
<evidence type="ECO:0000256" key="1">
    <source>
        <dbReference type="SAM" id="MobiDB-lite"/>
    </source>
</evidence>
<organism evidence="2 3">
    <name type="scientific">Octopus vulgaris</name>
    <name type="common">Common octopus</name>
    <dbReference type="NCBI Taxonomy" id="6645"/>
    <lineage>
        <taxon>Eukaryota</taxon>
        <taxon>Metazoa</taxon>
        <taxon>Spiralia</taxon>
        <taxon>Lophotrochozoa</taxon>
        <taxon>Mollusca</taxon>
        <taxon>Cephalopoda</taxon>
        <taxon>Coleoidea</taxon>
        <taxon>Octopodiformes</taxon>
        <taxon>Octopoda</taxon>
        <taxon>Incirrata</taxon>
        <taxon>Octopodidae</taxon>
        <taxon>Octopus</taxon>
    </lineage>
</organism>
<feature type="compositionally biased region" description="Polar residues" evidence="1">
    <location>
        <begin position="1"/>
        <end position="13"/>
    </location>
</feature>